<reference evidence="1" key="1">
    <citation type="journal article" date="2020" name="Stud. Mycol.">
        <title>101 Dothideomycetes genomes: a test case for predicting lifestyles and emergence of pathogens.</title>
        <authorList>
            <person name="Haridas S."/>
            <person name="Albert R."/>
            <person name="Binder M."/>
            <person name="Bloem J."/>
            <person name="Labutti K."/>
            <person name="Salamov A."/>
            <person name="Andreopoulos B."/>
            <person name="Baker S."/>
            <person name="Barry K."/>
            <person name="Bills G."/>
            <person name="Bluhm B."/>
            <person name="Cannon C."/>
            <person name="Castanera R."/>
            <person name="Culley D."/>
            <person name="Daum C."/>
            <person name="Ezra D."/>
            <person name="Gonzalez J."/>
            <person name="Henrissat B."/>
            <person name="Kuo A."/>
            <person name="Liang C."/>
            <person name="Lipzen A."/>
            <person name="Lutzoni F."/>
            <person name="Magnuson J."/>
            <person name="Mondo S."/>
            <person name="Nolan M."/>
            <person name="Ohm R."/>
            <person name="Pangilinan J."/>
            <person name="Park H.-J."/>
            <person name="Ramirez L."/>
            <person name="Alfaro M."/>
            <person name="Sun H."/>
            <person name="Tritt A."/>
            <person name="Yoshinaga Y."/>
            <person name="Zwiers L.-H."/>
            <person name="Turgeon B."/>
            <person name="Goodwin S."/>
            <person name="Spatafora J."/>
            <person name="Crous P."/>
            <person name="Grigoriev I."/>
        </authorList>
    </citation>
    <scope>NUCLEOTIDE SEQUENCE</scope>
    <source>
        <strain evidence="1">ATCC 200398</strain>
    </source>
</reference>
<protein>
    <submittedName>
        <fullName evidence="1">Uncharacterized protein</fullName>
    </submittedName>
</protein>
<organism evidence="1 2">
    <name type="scientific">Lindgomyces ingoldianus</name>
    <dbReference type="NCBI Taxonomy" id="673940"/>
    <lineage>
        <taxon>Eukaryota</taxon>
        <taxon>Fungi</taxon>
        <taxon>Dikarya</taxon>
        <taxon>Ascomycota</taxon>
        <taxon>Pezizomycotina</taxon>
        <taxon>Dothideomycetes</taxon>
        <taxon>Pleosporomycetidae</taxon>
        <taxon>Pleosporales</taxon>
        <taxon>Lindgomycetaceae</taxon>
        <taxon>Lindgomyces</taxon>
    </lineage>
</organism>
<name>A0ACB6R6T6_9PLEO</name>
<evidence type="ECO:0000313" key="1">
    <source>
        <dbReference type="EMBL" id="KAF2475008.1"/>
    </source>
</evidence>
<accession>A0ACB6R6T6</accession>
<comment type="caution">
    <text evidence="1">The sequence shown here is derived from an EMBL/GenBank/DDBJ whole genome shotgun (WGS) entry which is preliminary data.</text>
</comment>
<keyword evidence="2" id="KW-1185">Reference proteome</keyword>
<evidence type="ECO:0000313" key="2">
    <source>
        <dbReference type="Proteomes" id="UP000799755"/>
    </source>
</evidence>
<sequence>MQEVDHKTARAECYNSQREETVIETWKWQETNDGVTPMTELLMQVDPRKGSRPNSRVRLHKSPLVCELLPVTIPPTAPLTISSPLLCIIQLQACINPILAAAVRQGSGQTWTLDIVDGGDKPGSLGIVLQAYDVMFWNKMDACPGYLTNLGTI</sequence>
<proteinExistence type="predicted"/>
<dbReference type="Proteomes" id="UP000799755">
    <property type="component" value="Unassembled WGS sequence"/>
</dbReference>
<gene>
    <name evidence="1" type="ORF">BDR25DRAFT_351494</name>
</gene>
<dbReference type="EMBL" id="MU003497">
    <property type="protein sequence ID" value="KAF2475008.1"/>
    <property type="molecule type" value="Genomic_DNA"/>
</dbReference>